<evidence type="ECO:0000313" key="1">
    <source>
        <dbReference type="EMBL" id="SFB96411.1"/>
    </source>
</evidence>
<evidence type="ECO:0000313" key="2">
    <source>
        <dbReference type="Proteomes" id="UP000199046"/>
    </source>
</evidence>
<proteinExistence type="predicted"/>
<accession>A0A1I1FAV8</accession>
<name>A0A1I1FAV8_9GAMM</name>
<gene>
    <name evidence="1" type="ORF">SAMN05421848_0056</name>
</gene>
<keyword evidence="2" id="KW-1185">Reference proteome</keyword>
<organism evidence="1 2">
    <name type="scientific">Kushneria avicenniae</name>
    <dbReference type="NCBI Taxonomy" id="402385"/>
    <lineage>
        <taxon>Bacteria</taxon>
        <taxon>Pseudomonadati</taxon>
        <taxon>Pseudomonadota</taxon>
        <taxon>Gammaproteobacteria</taxon>
        <taxon>Oceanospirillales</taxon>
        <taxon>Halomonadaceae</taxon>
        <taxon>Kushneria</taxon>
    </lineage>
</organism>
<sequence length="153" mass="17950">MLYRAHSPERLPADSDILINEFLHVDRRPRNTHYPLHLIMGLWFHQKFGRNFRGRAYFCTGSIMQARDFGSYVIELEPVGDYELCFSRQVDDLYLLMQQYGGNTSCIDNLDSIFDTLESFNFQYFKNGGLEEAAASDCEVMLYAKQYRFKSIQ</sequence>
<dbReference type="RefSeq" id="WP_090129674.1">
    <property type="nucleotide sequence ID" value="NZ_FOLY01000001.1"/>
</dbReference>
<reference evidence="2" key="1">
    <citation type="submission" date="2016-10" db="EMBL/GenBank/DDBJ databases">
        <authorList>
            <person name="Varghese N."/>
            <person name="Submissions S."/>
        </authorList>
    </citation>
    <scope>NUCLEOTIDE SEQUENCE [LARGE SCALE GENOMIC DNA]</scope>
    <source>
        <strain evidence="2">DSM 23439</strain>
    </source>
</reference>
<dbReference type="AlphaFoldDB" id="A0A1I1FAV8"/>
<dbReference type="Proteomes" id="UP000199046">
    <property type="component" value="Unassembled WGS sequence"/>
</dbReference>
<dbReference type="EMBL" id="FOLY01000001">
    <property type="protein sequence ID" value="SFB96411.1"/>
    <property type="molecule type" value="Genomic_DNA"/>
</dbReference>
<protein>
    <submittedName>
        <fullName evidence="1">Uncharacterized protein</fullName>
    </submittedName>
</protein>